<evidence type="ECO:0000256" key="6">
    <source>
        <dbReference type="ARBA" id="ARBA00023136"/>
    </source>
</evidence>
<feature type="transmembrane region" description="Helical" evidence="10">
    <location>
        <begin position="158"/>
        <end position="182"/>
    </location>
</feature>
<evidence type="ECO:0000256" key="7">
    <source>
        <dbReference type="ARBA" id="ARBA00038075"/>
    </source>
</evidence>
<feature type="transmembrane region" description="Helical" evidence="10">
    <location>
        <begin position="321"/>
        <end position="339"/>
    </location>
</feature>
<evidence type="ECO:0000256" key="4">
    <source>
        <dbReference type="ARBA" id="ARBA00022692"/>
    </source>
</evidence>
<dbReference type="InterPro" id="IPR020846">
    <property type="entry name" value="MFS_dom"/>
</dbReference>
<dbReference type="PROSITE" id="PS50850">
    <property type="entry name" value="MFS"/>
    <property type="match status" value="1"/>
</dbReference>
<dbReference type="InterPro" id="IPR036259">
    <property type="entry name" value="MFS_trans_sf"/>
</dbReference>
<comment type="subcellular location">
    <subcellularLocation>
        <location evidence="1">Cell inner membrane</location>
        <topology evidence="1">Multi-pass membrane protein</topology>
    </subcellularLocation>
</comment>
<feature type="transmembrane region" description="Helical" evidence="10">
    <location>
        <begin position="121"/>
        <end position="146"/>
    </location>
</feature>
<feature type="transmembrane region" description="Helical" evidence="10">
    <location>
        <begin position="61"/>
        <end position="85"/>
    </location>
</feature>
<feature type="region of interest" description="Disordered" evidence="9">
    <location>
        <begin position="439"/>
        <end position="460"/>
    </location>
</feature>
<dbReference type="PANTHER" id="PTHR23513">
    <property type="entry name" value="INTEGRAL MEMBRANE EFFLUX PROTEIN-RELATED"/>
    <property type="match status" value="1"/>
</dbReference>
<name>A0ABT4U4B2_9ACTN</name>
<dbReference type="Proteomes" id="UP001527866">
    <property type="component" value="Unassembled WGS sequence"/>
</dbReference>
<feature type="transmembrane region" description="Helical" evidence="10">
    <location>
        <begin position="188"/>
        <end position="205"/>
    </location>
</feature>
<evidence type="ECO:0000259" key="11">
    <source>
        <dbReference type="PROSITE" id="PS50850"/>
    </source>
</evidence>
<dbReference type="Gene3D" id="1.20.1250.20">
    <property type="entry name" value="MFS general substrate transporter like domains"/>
    <property type="match status" value="1"/>
</dbReference>
<keyword evidence="4 10" id="KW-0812">Transmembrane</keyword>
<proteinExistence type="inferred from homology"/>
<evidence type="ECO:0000256" key="8">
    <source>
        <dbReference type="ARBA" id="ARBA00040914"/>
    </source>
</evidence>
<feature type="transmembrane region" description="Helical" evidence="10">
    <location>
        <begin position="345"/>
        <end position="365"/>
    </location>
</feature>
<comment type="similarity">
    <text evidence="7">Belongs to the major facilitator superfamily. Drug:H(+) antiporter-3 (DHA3) (TC 2.A.1.21) family.</text>
</comment>
<feature type="domain" description="Major facilitator superfamily (MFS) profile" evidence="11">
    <location>
        <begin position="27"/>
        <end position="437"/>
    </location>
</feature>
<evidence type="ECO:0000256" key="10">
    <source>
        <dbReference type="SAM" id="Phobius"/>
    </source>
</evidence>
<dbReference type="Pfam" id="PF07690">
    <property type="entry name" value="MFS_1"/>
    <property type="match status" value="1"/>
</dbReference>
<evidence type="ECO:0000256" key="2">
    <source>
        <dbReference type="ARBA" id="ARBA00022448"/>
    </source>
</evidence>
<dbReference type="EMBL" id="JAQFWQ010000036">
    <property type="protein sequence ID" value="MDA2811785.1"/>
    <property type="molecule type" value="Genomic_DNA"/>
</dbReference>
<evidence type="ECO:0000256" key="1">
    <source>
        <dbReference type="ARBA" id="ARBA00004429"/>
    </source>
</evidence>
<keyword evidence="2" id="KW-0813">Transport</keyword>
<feature type="transmembrane region" description="Helical" evidence="10">
    <location>
        <begin position="295"/>
        <end position="314"/>
    </location>
</feature>
<evidence type="ECO:0000256" key="5">
    <source>
        <dbReference type="ARBA" id="ARBA00022989"/>
    </source>
</evidence>
<reference evidence="12 13" key="1">
    <citation type="submission" date="2023-01" db="EMBL/GenBank/DDBJ databases">
        <title>Draft genome sequence of Nocardiopsis sp. RSe5-2 isolated from halophytes.</title>
        <authorList>
            <person name="Duangmal K."/>
            <person name="Chantavorakit T."/>
        </authorList>
    </citation>
    <scope>NUCLEOTIDE SEQUENCE [LARGE SCALE GENOMIC DNA]</scope>
    <source>
        <strain evidence="12 13">RSe5-2</strain>
    </source>
</reference>
<keyword evidence="5 10" id="KW-1133">Transmembrane helix</keyword>
<keyword evidence="6 10" id="KW-0472">Membrane</keyword>
<evidence type="ECO:0000256" key="9">
    <source>
        <dbReference type="SAM" id="MobiDB-lite"/>
    </source>
</evidence>
<dbReference type="RefSeq" id="WP_270686239.1">
    <property type="nucleotide sequence ID" value="NZ_JAQFWQ010000036.1"/>
</dbReference>
<feature type="transmembrane region" description="Helical" evidence="10">
    <location>
        <begin position="92"/>
        <end position="115"/>
    </location>
</feature>
<feature type="transmembrane region" description="Helical" evidence="10">
    <location>
        <begin position="32"/>
        <end position="55"/>
    </location>
</feature>
<evidence type="ECO:0000256" key="3">
    <source>
        <dbReference type="ARBA" id="ARBA00022475"/>
    </source>
</evidence>
<sequence length="460" mass="44786">MSARGPRLRRAVGRAAIDLTPLKVSRPFRNVFAARTLSVFGLGFALVALPLQVYGLTGSSAMVALVNAVNGASVLGGTLVAGVLADRRPRRGLIVTGRLAATAAFTGLALGALWLDGTAALAAIVLCAAVNGFLGTFSQVALQAAVPGLLPRDRLPAAGALLALTGKLGSVVAPAAGGALIALLGYPLVYGITAAASAVTTLMVARLPAMAPEPAPATGVGAGTGGAPGGGAEAVSGTAPSPLGAIAEGLRFAVRDRVVGPILLLGFVQLLFATPYVLIPELTDRVLGGGEQTAGLLYSASAAGAVAASLTSGWTAHLRRAGAVLAAAVALCGAAAAGLGASTALAAAVAALVALGFAEIIEEILRFALLQSHTPDRLRGRVNSVWTAQNTVGGSLGGVVLGALAAAVGPGAAVLAGGAATAVLTAAIAGIFPGLRRAHPAGAGAPPPGTPPEPEKEKAA</sequence>
<dbReference type="CDD" id="cd06173">
    <property type="entry name" value="MFS_MefA_like"/>
    <property type="match status" value="1"/>
</dbReference>
<feature type="transmembrane region" description="Helical" evidence="10">
    <location>
        <begin position="258"/>
        <end position="279"/>
    </location>
</feature>
<dbReference type="SUPFAM" id="SSF103473">
    <property type="entry name" value="MFS general substrate transporter"/>
    <property type="match status" value="1"/>
</dbReference>
<protein>
    <recommendedName>
        <fullName evidence="8">Multidrug efflux pump Tap</fullName>
    </recommendedName>
</protein>
<evidence type="ECO:0000313" key="12">
    <source>
        <dbReference type="EMBL" id="MDA2811785.1"/>
    </source>
</evidence>
<keyword evidence="13" id="KW-1185">Reference proteome</keyword>
<comment type="caution">
    <text evidence="12">The sequence shown here is derived from an EMBL/GenBank/DDBJ whole genome shotgun (WGS) entry which is preliminary data.</text>
</comment>
<feature type="transmembrane region" description="Helical" evidence="10">
    <location>
        <begin position="385"/>
        <end position="406"/>
    </location>
</feature>
<dbReference type="PANTHER" id="PTHR23513:SF9">
    <property type="entry name" value="ENTEROBACTIN EXPORTER ENTS"/>
    <property type="match status" value="1"/>
</dbReference>
<organism evidence="12 13">
    <name type="scientific">Nocardiopsis endophytica</name>
    <dbReference type="NCBI Taxonomy" id="3018445"/>
    <lineage>
        <taxon>Bacteria</taxon>
        <taxon>Bacillati</taxon>
        <taxon>Actinomycetota</taxon>
        <taxon>Actinomycetes</taxon>
        <taxon>Streptosporangiales</taxon>
        <taxon>Nocardiopsidaceae</taxon>
        <taxon>Nocardiopsis</taxon>
    </lineage>
</organism>
<keyword evidence="3" id="KW-1003">Cell membrane</keyword>
<evidence type="ECO:0000313" key="13">
    <source>
        <dbReference type="Proteomes" id="UP001527866"/>
    </source>
</evidence>
<gene>
    <name evidence="12" type="ORF">O4J56_14175</name>
</gene>
<dbReference type="InterPro" id="IPR011701">
    <property type="entry name" value="MFS"/>
</dbReference>
<accession>A0ABT4U4B2</accession>
<feature type="transmembrane region" description="Helical" evidence="10">
    <location>
        <begin position="412"/>
        <end position="432"/>
    </location>
</feature>